<keyword evidence="1" id="KW-1133">Transmembrane helix</keyword>
<organism evidence="2">
    <name type="scientific">Arundo donax</name>
    <name type="common">Giant reed</name>
    <name type="synonym">Donax arundinaceus</name>
    <dbReference type="NCBI Taxonomy" id="35708"/>
    <lineage>
        <taxon>Eukaryota</taxon>
        <taxon>Viridiplantae</taxon>
        <taxon>Streptophyta</taxon>
        <taxon>Embryophyta</taxon>
        <taxon>Tracheophyta</taxon>
        <taxon>Spermatophyta</taxon>
        <taxon>Magnoliopsida</taxon>
        <taxon>Liliopsida</taxon>
        <taxon>Poales</taxon>
        <taxon>Poaceae</taxon>
        <taxon>PACMAD clade</taxon>
        <taxon>Arundinoideae</taxon>
        <taxon>Arundineae</taxon>
        <taxon>Arundo</taxon>
    </lineage>
</organism>
<evidence type="ECO:0000256" key="1">
    <source>
        <dbReference type="SAM" id="Phobius"/>
    </source>
</evidence>
<keyword evidence="1" id="KW-0812">Transmembrane</keyword>
<dbReference type="AlphaFoldDB" id="A0A0A9GYD2"/>
<accession>A0A0A9GYD2</accession>
<name>A0A0A9GYD2_ARUDO</name>
<proteinExistence type="predicted"/>
<reference evidence="2" key="2">
    <citation type="journal article" date="2015" name="Data Brief">
        <title>Shoot transcriptome of the giant reed, Arundo donax.</title>
        <authorList>
            <person name="Barrero R.A."/>
            <person name="Guerrero F.D."/>
            <person name="Moolhuijzen P."/>
            <person name="Goolsby J.A."/>
            <person name="Tidwell J."/>
            <person name="Bellgard S.E."/>
            <person name="Bellgard M.I."/>
        </authorList>
    </citation>
    <scope>NUCLEOTIDE SEQUENCE</scope>
    <source>
        <tissue evidence="2">Shoot tissue taken approximately 20 cm above the soil surface</tissue>
    </source>
</reference>
<keyword evidence="1" id="KW-0472">Membrane</keyword>
<feature type="transmembrane region" description="Helical" evidence="1">
    <location>
        <begin position="12"/>
        <end position="32"/>
    </location>
</feature>
<dbReference type="EMBL" id="GBRH01172313">
    <property type="protein sequence ID" value="JAE25583.1"/>
    <property type="molecule type" value="Transcribed_RNA"/>
</dbReference>
<protein>
    <submittedName>
        <fullName evidence="2">Uncharacterized protein</fullName>
    </submittedName>
</protein>
<sequence length="36" mass="4017">MGHAVAALCYRVLYLFLNFFCCPCHISIASACEMSM</sequence>
<evidence type="ECO:0000313" key="2">
    <source>
        <dbReference type="EMBL" id="JAE25583.1"/>
    </source>
</evidence>
<reference evidence="2" key="1">
    <citation type="submission" date="2014-09" db="EMBL/GenBank/DDBJ databases">
        <authorList>
            <person name="Magalhaes I.L.F."/>
            <person name="Oliveira U."/>
            <person name="Santos F.R."/>
            <person name="Vidigal T.H.D.A."/>
            <person name="Brescovit A.D."/>
            <person name="Santos A.J."/>
        </authorList>
    </citation>
    <scope>NUCLEOTIDE SEQUENCE</scope>
    <source>
        <tissue evidence="2">Shoot tissue taken approximately 20 cm above the soil surface</tissue>
    </source>
</reference>